<comment type="caution">
    <text evidence="3">The sequence shown here is derived from an EMBL/GenBank/DDBJ whole genome shotgun (WGS) entry which is preliminary data.</text>
</comment>
<name>A0A5M9JS19_MONFR</name>
<protein>
    <recommendedName>
        <fullName evidence="2">Heterokaryon incompatibility domain-containing protein</fullName>
    </recommendedName>
</protein>
<proteinExistence type="predicted"/>
<evidence type="ECO:0000313" key="3">
    <source>
        <dbReference type="EMBL" id="KAA8571400.1"/>
    </source>
</evidence>
<dbReference type="PANTHER" id="PTHR24148">
    <property type="entry name" value="ANKYRIN REPEAT DOMAIN-CONTAINING PROTEIN 39 HOMOLOG-RELATED"/>
    <property type="match status" value="1"/>
</dbReference>
<dbReference type="EMBL" id="VICG01000005">
    <property type="protein sequence ID" value="KAA8571400.1"/>
    <property type="molecule type" value="Genomic_DNA"/>
</dbReference>
<evidence type="ECO:0000256" key="1">
    <source>
        <dbReference type="SAM" id="MobiDB-lite"/>
    </source>
</evidence>
<gene>
    <name evidence="3" type="ORF">EYC84_001403</name>
</gene>
<sequence>MSSPYLDLPLLRPDKQIRLLRLEPSSSNIDLYHFSLAVHDFSDDVHPSYIAISYTWGATVPLLPIIVNGKKMQVRFNCWYALWQMRYHGFTDYFWIDSLCINQDDDEEKNFQVSIMGSIYESALWVASCLGTGETIGVIQSALTSDDRDARLARIKIRQKFDQLPYFDRVWIKQEIILARDITLFYGLEKISWKTFDMLINTVEMSSDLQFDAEDTASIDLFGASNDNELSDNSYISSQEFDLPLHKTEENSTTVQLCNHRSKSKSGTFVNLVLRYRTAKSTNPRDKIYALLSLIPKEDIIRQSLIIDYGQPTFYLFHAIVRLVYYSTYENVTVGDKHLVLELVGTWLGIDENNPDMDNYLRSIPNSPSDWLPSSTWDLSNSWVKGFDPYIMIDAIEVCQIRPEEELGSNLNLKSEEYIPLNFLEHINTWRRDDQKWNKTELDQLVPTKLKTAKAAFTRPDLHSDVSPDMKEFLVNSDVRAGDFMAILVWSGMENLHYDTGRWTAAHAVFRAIDAQNQDEDLDRVDQSAMSVSEEIVDDACVSYKLHSWAIPVRKDLTLLTRGEDCHPYNRDLDQEPILGELKLHHRDALIPLILNHTPLHALMYPAPEGSSFSTIQLRDGKEPGSHKRQTNRSLKRKADYDYIRDILG</sequence>
<feature type="region of interest" description="Disordered" evidence="1">
    <location>
        <begin position="614"/>
        <end position="634"/>
    </location>
</feature>
<keyword evidence="4" id="KW-1185">Reference proteome</keyword>
<dbReference type="InterPro" id="IPR052895">
    <property type="entry name" value="HetReg/Transcr_Mod"/>
</dbReference>
<dbReference type="InterPro" id="IPR010730">
    <property type="entry name" value="HET"/>
</dbReference>
<organism evidence="3 4">
    <name type="scientific">Monilinia fructicola</name>
    <name type="common">Brown rot fungus</name>
    <name type="synonym">Ciboria fructicola</name>
    <dbReference type="NCBI Taxonomy" id="38448"/>
    <lineage>
        <taxon>Eukaryota</taxon>
        <taxon>Fungi</taxon>
        <taxon>Dikarya</taxon>
        <taxon>Ascomycota</taxon>
        <taxon>Pezizomycotina</taxon>
        <taxon>Leotiomycetes</taxon>
        <taxon>Helotiales</taxon>
        <taxon>Sclerotiniaceae</taxon>
        <taxon>Monilinia</taxon>
    </lineage>
</organism>
<dbReference type="Pfam" id="PF06985">
    <property type="entry name" value="HET"/>
    <property type="match status" value="1"/>
</dbReference>
<accession>A0A5M9JS19</accession>
<feature type="domain" description="Heterokaryon incompatibility" evidence="2">
    <location>
        <begin position="49"/>
        <end position="175"/>
    </location>
</feature>
<dbReference type="PANTHER" id="PTHR24148:SF73">
    <property type="entry name" value="HET DOMAIN PROTEIN (AFU_ORTHOLOGUE AFUA_8G01020)"/>
    <property type="match status" value="1"/>
</dbReference>
<evidence type="ECO:0000313" key="4">
    <source>
        <dbReference type="Proteomes" id="UP000322873"/>
    </source>
</evidence>
<evidence type="ECO:0000259" key="2">
    <source>
        <dbReference type="Pfam" id="PF06985"/>
    </source>
</evidence>
<reference evidence="3 4" key="1">
    <citation type="submission" date="2019-06" db="EMBL/GenBank/DDBJ databases">
        <title>Genome Sequence of the Brown Rot Fungal Pathogen Monilinia fructicola.</title>
        <authorList>
            <person name="De Miccolis Angelini R.M."/>
            <person name="Landi L."/>
            <person name="Abate D."/>
            <person name="Pollastro S."/>
            <person name="Romanazzi G."/>
            <person name="Faretra F."/>
        </authorList>
    </citation>
    <scope>NUCLEOTIDE SEQUENCE [LARGE SCALE GENOMIC DNA]</scope>
    <source>
        <strain evidence="3 4">Mfrc123</strain>
    </source>
</reference>
<dbReference type="AlphaFoldDB" id="A0A5M9JS19"/>
<dbReference type="VEuPathDB" id="FungiDB:MFRU_026g00180"/>
<dbReference type="Proteomes" id="UP000322873">
    <property type="component" value="Unassembled WGS sequence"/>
</dbReference>